<gene>
    <name evidence="3" type="ORF">FTUN_2065</name>
</gene>
<dbReference type="Proteomes" id="UP000503447">
    <property type="component" value="Chromosome"/>
</dbReference>
<evidence type="ECO:0000313" key="3">
    <source>
        <dbReference type="EMBL" id="QJW94544.1"/>
    </source>
</evidence>
<sequence length="915" mass="101695">MGSGRVPTCFGLVAVLAVLTAAPHAFAQPVRRVTGLDDPFGGVTDRTDPGLPTMSPVPPRTSLQPQRDPGGVPFEPDFTLPNGEVVPVPQSKSLQVRLGRRYGGVQPNIESNRLPDGTQRTILTGGIVVNVESADGKDNTEFTADDVVIWRRGATAHEGVQGGFNTDPEGRDQTEVYLTGNVIIRTTRGKLLKQPISQTLRAEEVYYDVERSRAIALRADLELSISRLPDAFHLTGEVRRLDLENYEILNGTVSASKLPSDPGLRMDSERYLLSQRKVVRRNIFGLPFRDVLTGEKVEIQEQLLTGRNVVTRLDGVPVFYTPVLRMNAEDPLGPLQSFGFGTARQFGPSLYTNWDLYELLALRPPPGHTWRLNVDDMSKRGVAAGFDYLYSLPGASPGDPNRGNGIMTLYGLQDRGADILGGARGPEPTQPSDRGRYMWRHQQEVMEGVYFQGQVALLSDKNFLEQYFKNEFDLGPNQETFLYGTYQRRNFEATGLIEDRVARQWVTETNRLPDLRANLIGQTFLDDRLVYNARGSATYAQLMPTKDPPYALLPTEQRDNTGRFDIWQELNVPLSLGPVKVVPYGIVDLTEYTSDLNGNEVGRAYGAAGARGSVPFSRLYEDVSSELLNVRGLYHKIVFGADYRYARTNVPYSQLPLLDRLNDDATDQSWRNITPYQSQYVAGPTGLALQNAPGYSVYNPQLYAIRRLVENSIDTLDNVNVLQASVQQRFQTKRGYPGMEHTVDVLSFDVSASYFPQANRDNFGHPFSFLEYAGTWNLGDRTALVSSGWFEPYEGGSRYWNAGVYVNRTDRTSLYLGYRQTDPLSSKAVTASLGYQLSRRYFLTTSASYDFGIQAALSNSLTLTRVGTDLTISLGFSYTAFVNSFGFQFNIVPNLATALGGKYAQGFGSQSLPTR</sequence>
<evidence type="ECO:0000256" key="1">
    <source>
        <dbReference type="SAM" id="MobiDB-lite"/>
    </source>
</evidence>
<keyword evidence="4" id="KW-1185">Reference proteome</keyword>
<reference evidence="4" key="1">
    <citation type="submission" date="2020-05" db="EMBL/GenBank/DDBJ databases">
        <title>Frigoriglobus tundricola gen. nov., sp. nov., a psychrotolerant cellulolytic planctomycete of the family Gemmataceae with two divergent copies of 16S rRNA gene.</title>
        <authorList>
            <person name="Kulichevskaya I.S."/>
            <person name="Ivanova A.A."/>
            <person name="Naumoff D.G."/>
            <person name="Beletsky A.V."/>
            <person name="Rijpstra W.I.C."/>
            <person name="Sinninghe Damste J.S."/>
            <person name="Mardanov A.V."/>
            <person name="Ravin N.V."/>
            <person name="Dedysh S.N."/>
        </authorList>
    </citation>
    <scope>NUCLEOTIDE SEQUENCE [LARGE SCALE GENOMIC DNA]</scope>
    <source>
        <strain evidence="4">PL17</strain>
    </source>
</reference>
<dbReference type="RefSeq" id="WP_171470515.1">
    <property type="nucleotide sequence ID" value="NZ_CP053452.2"/>
</dbReference>
<keyword evidence="2" id="KW-0732">Signal</keyword>
<feature type="chain" id="PRO_5027089616" description="LPS-assembly protein LptD" evidence="2">
    <location>
        <begin position="28"/>
        <end position="915"/>
    </location>
</feature>
<dbReference type="PANTHER" id="PTHR30189">
    <property type="entry name" value="LPS-ASSEMBLY PROTEIN"/>
    <property type="match status" value="1"/>
</dbReference>
<dbReference type="PANTHER" id="PTHR30189:SF1">
    <property type="entry name" value="LPS-ASSEMBLY PROTEIN LPTD"/>
    <property type="match status" value="1"/>
</dbReference>
<dbReference type="GO" id="GO:1990351">
    <property type="term" value="C:transporter complex"/>
    <property type="evidence" value="ECO:0007669"/>
    <property type="project" value="TreeGrafter"/>
</dbReference>
<evidence type="ECO:0008006" key="5">
    <source>
        <dbReference type="Google" id="ProtNLM"/>
    </source>
</evidence>
<dbReference type="InterPro" id="IPR050218">
    <property type="entry name" value="LptD"/>
</dbReference>
<evidence type="ECO:0000256" key="2">
    <source>
        <dbReference type="SAM" id="SignalP"/>
    </source>
</evidence>
<name>A0A6M5YLT2_9BACT</name>
<accession>A0A6M5YLT2</accession>
<protein>
    <recommendedName>
        <fullName evidence="5">LPS-assembly protein LptD</fullName>
    </recommendedName>
</protein>
<evidence type="ECO:0000313" key="4">
    <source>
        <dbReference type="Proteomes" id="UP000503447"/>
    </source>
</evidence>
<feature type="signal peptide" evidence="2">
    <location>
        <begin position="1"/>
        <end position="27"/>
    </location>
</feature>
<dbReference type="KEGG" id="ftj:FTUN_2065"/>
<dbReference type="AlphaFoldDB" id="A0A6M5YLT2"/>
<organism evidence="3 4">
    <name type="scientific">Frigoriglobus tundricola</name>
    <dbReference type="NCBI Taxonomy" id="2774151"/>
    <lineage>
        <taxon>Bacteria</taxon>
        <taxon>Pseudomonadati</taxon>
        <taxon>Planctomycetota</taxon>
        <taxon>Planctomycetia</taxon>
        <taxon>Gemmatales</taxon>
        <taxon>Gemmataceae</taxon>
        <taxon>Frigoriglobus</taxon>
    </lineage>
</organism>
<dbReference type="EMBL" id="CP053452">
    <property type="protein sequence ID" value="QJW94544.1"/>
    <property type="molecule type" value="Genomic_DNA"/>
</dbReference>
<dbReference type="GO" id="GO:0009279">
    <property type="term" value="C:cell outer membrane"/>
    <property type="evidence" value="ECO:0007669"/>
    <property type="project" value="TreeGrafter"/>
</dbReference>
<feature type="region of interest" description="Disordered" evidence="1">
    <location>
        <begin position="34"/>
        <end position="74"/>
    </location>
</feature>
<proteinExistence type="predicted"/>